<comment type="subunit">
    <text evidence="2">Homodimer.</text>
</comment>
<protein>
    <recommendedName>
        <fullName evidence="12">Metallo-beta-lactamase domain-containing protein</fullName>
    </recommendedName>
</protein>
<keyword evidence="3" id="KW-0819">tRNA processing</keyword>
<evidence type="ECO:0000256" key="8">
    <source>
        <dbReference type="ARBA" id="ARBA00022833"/>
    </source>
</evidence>
<dbReference type="InterPro" id="IPR036866">
    <property type="entry name" value="RibonucZ/Hydroxyglut_hydro"/>
</dbReference>
<dbReference type="SUPFAM" id="SSF56281">
    <property type="entry name" value="Metallo-hydrolase/oxidoreductase"/>
    <property type="match status" value="1"/>
</dbReference>
<dbReference type="PANTHER" id="PTHR46018">
    <property type="entry name" value="ZINC PHOSPHODIESTERASE ELAC PROTEIN 1"/>
    <property type="match status" value="1"/>
</dbReference>
<keyword evidence="5" id="KW-0479">Metal-binding</keyword>
<dbReference type="Pfam" id="PF23023">
    <property type="entry name" value="Anti-Pycsar_Apyc1"/>
    <property type="match status" value="1"/>
</dbReference>
<proteinExistence type="predicted"/>
<dbReference type="GO" id="GO:0046872">
    <property type="term" value="F:metal ion binding"/>
    <property type="evidence" value="ECO:0007669"/>
    <property type="project" value="UniProtKB-KW"/>
</dbReference>
<name>A0A8H3HGX9_9AGAM</name>
<dbReference type="InterPro" id="IPR013471">
    <property type="entry name" value="RNase_Z/BN"/>
</dbReference>
<keyword evidence="6" id="KW-0255">Endonuclease</keyword>
<keyword evidence="4" id="KW-0540">Nuclease</keyword>
<evidence type="ECO:0000256" key="2">
    <source>
        <dbReference type="ARBA" id="ARBA00011738"/>
    </source>
</evidence>
<keyword evidence="8" id="KW-0862">Zinc</keyword>
<dbReference type="Proteomes" id="UP000663850">
    <property type="component" value="Unassembled WGS sequence"/>
</dbReference>
<keyword evidence="7" id="KW-0378">Hydrolase</keyword>
<dbReference type="AlphaFoldDB" id="A0A8H3HGX9"/>
<evidence type="ECO:0000256" key="9">
    <source>
        <dbReference type="SAM" id="MobiDB-lite"/>
    </source>
</evidence>
<comment type="cofactor">
    <cofactor evidence="1">
        <name>Zn(2+)</name>
        <dbReference type="ChEBI" id="CHEBI:29105"/>
    </cofactor>
</comment>
<dbReference type="GO" id="GO:0005634">
    <property type="term" value="C:nucleus"/>
    <property type="evidence" value="ECO:0007669"/>
    <property type="project" value="TreeGrafter"/>
</dbReference>
<feature type="compositionally biased region" description="Basic and acidic residues" evidence="9">
    <location>
        <begin position="700"/>
        <end position="709"/>
    </location>
</feature>
<evidence type="ECO:0008006" key="12">
    <source>
        <dbReference type="Google" id="ProtNLM"/>
    </source>
</evidence>
<evidence type="ECO:0000256" key="4">
    <source>
        <dbReference type="ARBA" id="ARBA00022722"/>
    </source>
</evidence>
<evidence type="ECO:0000256" key="6">
    <source>
        <dbReference type="ARBA" id="ARBA00022759"/>
    </source>
</evidence>
<feature type="compositionally biased region" description="Basic residues" evidence="9">
    <location>
        <begin position="686"/>
        <end position="698"/>
    </location>
</feature>
<evidence type="ECO:0000313" key="10">
    <source>
        <dbReference type="EMBL" id="CAE6530650.1"/>
    </source>
</evidence>
<dbReference type="Gene3D" id="3.60.15.10">
    <property type="entry name" value="Ribonuclease Z/Hydroxyacylglutathione hydrolase-like"/>
    <property type="match status" value="1"/>
</dbReference>
<dbReference type="PANTHER" id="PTHR46018:SF2">
    <property type="entry name" value="ZINC PHOSPHODIESTERASE ELAC PROTEIN 1"/>
    <property type="match status" value="1"/>
</dbReference>
<gene>
    <name evidence="10" type="ORF">RDB_LOCUS130081</name>
</gene>
<evidence type="ECO:0000256" key="7">
    <source>
        <dbReference type="ARBA" id="ARBA00022801"/>
    </source>
</evidence>
<comment type="caution">
    <text evidence="10">The sequence shown here is derived from an EMBL/GenBank/DDBJ whole genome shotgun (WGS) entry which is preliminary data.</text>
</comment>
<accession>A0A8H3HGX9</accession>
<dbReference type="GO" id="GO:0042781">
    <property type="term" value="F:3'-tRNA processing endoribonuclease activity"/>
    <property type="evidence" value="ECO:0007669"/>
    <property type="project" value="TreeGrafter"/>
</dbReference>
<sequence>MHSGNPPPYSNMHMTTNGIDVLILGAGWLSHFLLPILHESNLAHASTSRTGLTPNTIRWNLGDGIDILPKANTVVVMFPVDNWEILKGLIEEYQQSNGDSLWILIGSTRGWQITSTQSDSVITRHTPLPSNAPARSLVEEQFLKAYSSRGVVLNLVGLHGRPPISEDNPHSAPRLVPNFLKRIGPTKDALKQKASVHFIHGSDAALAIVLVHQEAQRMVGRWIVSDCLARDWWAIALELGGQQEKQWVLELMKEEQVAVLPRQKGLGRVVDGSDFWVATGSVPNNFDMGDLRVTFLGTSSGGGPTEGRNCSSLALSIRNEVWLVDCAEGTQRQIHKSRHLNIDNVTKIFITHMHLDHCVGVVPLLSTAMSIFSARAQSSNNDPDKLHIEIYGTPGLRQLIRSTLNLTHMNLSGKYIVHELHLSEGDTRDEGLPHPNEIIGINIQADGQQFWQNIGSDMGITIDAGSIEHRVTCVGYVFTERPTVNTIPRRLVCLGDTSSASHIVPLCISEGIYPSLVVHESTNAWIPPHVDRHHLYGGARKTPQSVREKAISKGHSTSDMAGAFARSVQAERLALIHFSAMFKNPSPNDPIMREIARQATVAWGRRGVNAIAAHDLYWMDIPSRPVVEAPESRGVQASSGPSATVWDAHLWEDPLEPDQPMPQNLKRKWDNSHRGAGGFRENRNRGGGRGRGRGRGHGGGRGDERSSQT</sequence>
<evidence type="ECO:0000313" key="11">
    <source>
        <dbReference type="Proteomes" id="UP000663850"/>
    </source>
</evidence>
<organism evidence="10 11">
    <name type="scientific">Rhizoctonia solani</name>
    <dbReference type="NCBI Taxonomy" id="456999"/>
    <lineage>
        <taxon>Eukaryota</taxon>
        <taxon>Fungi</taxon>
        <taxon>Dikarya</taxon>
        <taxon>Basidiomycota</taxon>
        <taxon>Agaricomycotina</taxon>
        <taxon>Agaricomycetes</taxon>
        <taxon>Cantharellales</taxon>
        <taxon>Ceratobasidiaceae</taxon>
        <taxon>Rhizoctonia</taxon>
    </lineage>
</organism>
<evidence type="ECO:0000256" key="1">
    <source>
        <dbReference type="ARBA" id="ARBA00001947"/>
    </source>
</evidence>
<dbReference type="EMBL" id="CAJMWZ010007005">
    <property type="protein sequence ID" value="CAE6530650.1"/>
    <property type="molecule type" value="Genomic_DNA"/>
</dbReference>
<evidence type="ECO:0000256" key="5">
    <source>
        <dbReference type="ARBA" id="ARBA00022723"/>
    </source>
</evidence>
<dbReference type="CDD" id="cd07717">
    <property type="entry name" value="RNaseZ_ZiPD-like_MBL-fold"/>
    <property type="match status" value="1"/>
</dbReference>
<reference evidence="10" key="1">
    <citation type="submission" date="2021-01" db="EMBL/GenBank/DDBJ databases">
        <authorList>
            <person name="Kaushik A."/>
        </authorList>
    </citation>
    <scope>NUCLEOTIDE SEQUENCE</scope>
    <source>
        <strain evidence="10">Type strain: AG8-Rh-89/</strain>
    </source>
</reference>
<feature type="region of interest" description="Disordered" evidence="9">
    <location>
        <begin position="653"/>
        <end position="709"/>
    </location>
</feature>
<evidence type="ECO:0000256" key="3">
    <source>
        <dbReference type="ARBA" id="ARBA00022694"/>
    </source>
</evidence>